<protein>
    <submittedName>
        <fullName evidence="1">Uncharacterized protein</fullName>
    </submittedName>
</protein>
<accession>A0ABW3XMK0</accession>
<evidence type="ECO:0000313" key="2">
    <source>
        <dbReference type="Proteomes" id="UP001597058"/>
    </source>
</evidence>
<sequence length="114" mass="12166">MAADSNTRRLRRQRMAHDEVGRFLADAAEQGLPAVTWIVAANGAITGRVDGIGVTPEQQRAAFEAWAAYLAVTPTERPHRDGSVTLNARFERSLLVGGAIRADIAPALTDVDGA</sequence>
<organism evidence="1 2">
    <name type="scientific">Streptomyces kaempferi</name>
    <dbReference type="NCBI Taxonomy" id="333725"/>
    <lineage>
        <taxon>Bacteria</taxon>
        <taxon>Bacillati</taxon>
        <taxon>Actinomycetota</taxon>
        <taxon>Actinomycetes</taxon>
        <taxon>Kitasatosporales</taxon>
        <taxon>Streptomycetaceae</taxon>
        <taxon>Streptomyces</taxon>
    </lineage>
</organism>
<comment type="caution">
    <text evidence="1">The sequence shown here is derived from an EMBL/GenBank/DDBJ whole genome shotgun (WGS) entry which is preliminary data.</text>
</comment>
<gene>
    <name evidence="1" type="ORF">ACFQ5X_28740</name>
</gene>
<proteinExistence type="predicted"/>
<keyword evidence="2" id="KW-1185">Reference proteome</keyword>
<dbReference type="RefSeq" id="WP_381329220.1">
    <property type="nucleotide sequence ID" value="NZ_JBHTMM010000043.1"/>
</dbReference>
<name>A0ABW3XMK0_9ACTN</name>
<dbReference type="EMBL" id="JBHTMM010000043">
    <property type="protein sequence ID" value="MFD1309835.1"/>
    <property type="molecule type" value="Genomic_DNA"/>
</dbReference>
<evidence type="ECO:0000313" key="1">
    <source>
        <dbReference type="EMBL" id="MFD1309835.1"/>
    </source>
</evidence>
<dbReference type="Proteomes" id="UP001597058">
    <property type="component" value="Unassembled WGS sequence"/>
</dbReference>
<reference evidence="2" key="1">
    <citation type="journal article" date="2019" name="Int. J. Syst. Evol. Microbiol.">
        <title>The Global Catalogue of Microorganisms (GCM) 10K type strain sequencing project: providing services to taxonomists for standard genome sequencing and annotation.</title>
        <authorList>
            <consortium name="The Broad Institute Genomics Platform"/>
            <consortium name="The Broad Institute Genome Sequencing Center for Infectious Disease"/>
            <person name="Wu L."/>
            <person name="Ma J."/>
        </authorList>
    </citation>
    <scope>NUCLEOTIDE SEQUENCE [LARGE SCALE GENOMIC DNA]</scope>
    <source>
        <strain evidence="2">CGMCC 4.7020</strain>
    </source>
</reference>